<evidence type="ECO:0000313" key="1">
    <source>
        <dbReference type="EMBL" id="PPQ26520.1"/>
    </source>
</evidence>
<protein>
    <recommendedName>
        <fullName evidence="3">Methyltransferase type 11 domain-containing protein</fullName>
    </recommendedName>
</protein>
<evidence type="ECO:0000313" key="2">
    <source>
        <dbReference type="Proteomes" id="UP000239724"/>
    </source>
</evidence>
<dbReference type="EMBL" id="NHRY01000269">
    <property type="protein sequence ID" value="PPQ26520.1"/>
    <property type="molecule type" value="Genomic_DNA"/>
</dbReference>
<accession>A0A2S6MVX8</accession>
<dbReference type="AlphaFoldDB" id="A0A2S6MVX8"/>
<dbReference type="SUPFAM" id="SSF53335">
    <property type="entry name" value="S-adenosyl-L-methionine-dependent methyltransferases"/>
    <property type="match status" value="1"/>
</dbReference>
<dbReference type="Pfam" id="PF13489">
    <property type="entry name" value="Methyltransf_23"/>
    <property type="match status" value="1"/>
</dbReference>
<evidence type="ECO:0008006" key="3">
    <source>
        <dbReference type="Google" id="ProtNLM"/>
    </source>
</evidence>
<reference evidence="1 2" key="1">
    <citation type="journal article" date="2018" name="Arch. Microbiol.">
        <title>New insights into the metabolic potential of the phototrophic purple bacterium Rhodopila globiformis DSM 161(T) from its draft genome sequence and evidence for a vanadium-dependent nitrogenase.</title>
        <authorList>
            <person name="Imhoff J.F."/>
            <person name="Rahn T."/>
            <person name="Kunzel S."/>
            <person name="Neulinger S.C."/>
        </authorList>
    </citation>
    <scope>NUCLEOTIDE SEQUENCE [LARGE SCALE GENOMIC DNA]</scope>
    <source>
        <strain evidence="1 2">DSM 161</strain>
    </source>
</reference>
<keyword evidence="2" id="KW-1185">Reference proteome</keyword>
<dbReference type="RefSeq" id="WP_104522518.1">
    <property type="nucleotide sequence ID" value="NZ_NHRY01000269.1"/>
</dbReference>
<organism evidence="1 2">
    <name type="scientific">Rhodopila globiformis</name>
    <name type="common">Rhodopseudomonas globiformis</name>
    <dbReference type="NCBI Taxonomy" id="1071"/>
    <lineage>
        <taxon>Bacteria</taxon>
        <taxon>Pseudomonadati</taxon>
        <taxon>Pseudomonadota</taxon>
        <taxon>Alphaproteobacteria</taxon>
        <taxon>Acetobacterales</taxon>
        <taxon>Acetobacteraceae</taxon>
        <taxon>Rhodopila</taxon>
    </lineage>
</organism>
<dbReference type="Proteomes" id="UP000239724">
    <property type="component" value="Unassembled WGS sequence"/>
</dbReference>
<gene>
    <name evidence="1" type="ORF">CCS01_29630</name>
</gene>
<sequence length="234" mass="27029">MGHEAAKTNRLRDETFKAKYFSGHVLDIGCGTDPVVPAAMPFDLEQGDANRILDYLAPDSFDCVHSSHCLEHMHNAQAALMQWWALVKPGGFLVLVVPDEDLYEQGHWPSLFNPDHKATFRLDKPSSWSPVSHDLGQLVGALPGCETVEIDRQDRGYDHSYLHLPRNRMMRHWQKALRWCFRKWNKDLYRPGPRPRWTGPWLVRFNRWLEVPIDQTRGPAVAQIQVILRKKSAD</sequence>
<name>A0A2S6MVX8_RHOGL</name>
<dbReference type="OrthoDB" id="7348357at2"/>
<dbReference type="Gene3D" id="3.40.50.150">
    <property type="entry name" value="Vaccinia Virus protein VP39"/>
    <property type="match status" value="1"/>
</dbReference>
<dbReference type="InterPro" id="IPR029063">
    <property type="entry name" value="SAM-dependent_MTases_sf"/>
</dbReference>
<comment type="caution">
    <text evidence="1">The sequence shown here is derived from an EMBL/GenBank/DDBJ whole genome shotgun (WGS) entry which is preliminary data.</text>
</comment>
<dbReference type="CDD" id="cd02440">
    <property type="entry name" value="AdoMet_MTases"/>
    <property type="match status" value="1"/>
</dbReference>
<proteinExistence type="predicted"/>